<dbReference type="SUPFAM" id="SSF75304">
    <property type="entry name" value="Amidase signature (AS) enzymes"/>
    <property type="match status" value="1"/>
</dbReference>
<dbReference type="PANTHER" id="PTHR11895:SF169">
    <property type="entry name" value="GLUTAMYL-TRNA(GLN) AMIDOTRANSFERASE"/>
    <property type="match status" value="1"/>
</dbReference>
<comment type="caution">
    <text evidence="2">The sequence shown here is derived from an EMBL/GenBank/DDBJ whole genome shotgun (WGS) entry which is preliminary data.</text>
</comment>
<dbReference type="Gene3D" id="3.90.1300.10">
    <property type="entry name" value="Amidase signature (AS) domain"/>
    <property type="match status" value="1"/>
</dbReference>
<protein>
    <submittedName>
        <fullName evidence="2">Allophanate hydrolase</fullName>
    </submittedName>
</protein>
<name>A0ABX1JNU0_9MICC</name>
<feature type="domain" description="Amidase" evidence="1">
    <location>
        <begin position="6"/>
        <end position="314"/>
    </location>
</feature>
<dbReference type="GO" id="GO:0016787">
    <property type="term" value="F:hydrolase activity"/>
    <property type="evidence" value="ECO:0007669"/>
    <property type="project" value="UniProtKB-KW"/>
</dbReference>
<dbReference type="Gene3D" id="1.20.58.1700">
    <property type="match status" value="1"/>
</dbReference>
<proteinExistence type="predicted"/>
<evidence type="ECO:0000259" key="1">
    <source>
        <dbReference type="Pfam" id="PF01425"/>
    </source>
</evidence>
<evidence type="ECO:0000313" key="3">
    <source>
        <dbReference type="Proteomes" id="UP000523795"/>
    </source>
</evidence>
<keyword evidence="3" id="KW-1185">Reference proteome</keyword>
<dbReference type="InterPro" id="IPR023631">
    <property type="entry name" value="Amidase_dom"/>
</dbReference>
<feature type="non-terminal residue" evidence="2">
    <location>
        <position position="1"/>
    </location>
</feature>
<dbReference type="Pfam" id="PF01425">
    <property type="entry name" value="Amidase"/>
    <property type="match status" value="1"/>
</dbReference>
<reference evidence="2 3" key="1">
    <citation type="submission" date="2020-04" db="EMBL/GenBank/DDBJ databases">
        <authorList>
            <person name="Liu S."/>
        </authorList>
    </citation>
    <scope>NUCLEOTIDE SEQUENCE [LARGE SCALE GENOMIC DNA]</scope>
    <source>
        <strain evidence="2 3">CGMCC 1.15091</strain>
    </source>
</reference>
<feature type="non-terminal residue" evidence="2">
    <location>
        <position position="314"/>
    </location>
</feature>
<dbReference type="Proteomes" id="UP000523795">
    <property type="component" value="Unassembled WGS sequence"/>
</dbReference>
<dbReference type="InterPro" id="IPR036928">
    <property type="entry name" value="AS_sf"/>
</dbReference>
<organism evidence="2 3">
    <name type="scientific">Arthrobacter deserti</name>
    <dbReference type="NCBI Taxonomy" id="1742687"/>
    <lineage>
        <taxon>Bacteria</taxon>
        <taxon>Bacillati</taxon>
        <taxon>Actinomycetota</taxon>
        <taxon>Actinomycetes</taxon>
        <taxon>Micrococcales</taxon>
        <taxon>Micrococcaceae</taxon>
        <taxon>Arthrobacter</taxon>
    </lineage>
</organism>
<dbReference type="EMBL" id="JAAZSR010000154">
    <property type="protein sequence ID" value="NKX50983.1"/>
    <property type="molecule type" value="Genomic_DNA"/>
</dbReference>
<gene>
    <name evidence="2" type="ORF">HER39_10500</name>
</gene>
<dbReference type="PANTHER" id="PTHR11895">
    <property type="entry name" value="TRANSAMIDASE"/>
    <property type="match status" value="1"/>
</dbReference>
<dbReference type="InterPro" id="IPR000120">
    <property type="entry name" value="Amidase"/>
</dbReference>
<keyword evidence="2" id="KW-0378">Hydrolase</keyword>
<accession>A0ABX1JNU0</accession>
<evidence type="ECO:0000313" key="2">
    <source>
        <dbReference type="EMBL" id="NKX50983.1"/>
    </source>
</evidence>
<sequence>LESRFSGAEKPALYGVLVAVKDNIDAAGMPTTAACPGFAYEPAAGAAAVERLRGAGAIIVGKTNLDQFATGLVGTRSPYGAVRSAHDPEKVSGGSSSGSAVAVALGFVGAALGTDTAGSGRIPAAFNRIVSIKPTLGYIPVAGVVPACPSYDCINVFAQDLGLAGTAVAVMGGAGHRSGRPLPAGYPLAAKAVPVIAVASPGSLPHLSDAWREAYRSTVAGIEALGWRTRTDDVSGLLDAGELLYSGALVAERHPSVGAFGARGSADLGPTVAGIIDRAGRPSASELARDQQKVTGYRRLAEQLLEGTDALLLP</sequence>